<evidence type="ECO:0000259" key="4">
    <source>
        <dbReference type="Pfam" id="PF03968"/>
    </source>
</evidence>
<dbReference type="GO" id="GO:0009279">
    <property type="term" value="C:cell outer membrane"/>
    <property type="evidence" value="ECO:0007669"/>
    <property type="project" value="TreeGrafter"/>
</dbReference>
<keyword evidence="3" id="KW-0732">Signal</keyword>
<dbReference type="PANTHER" id="PTHR30189">
    <property type="entry name" value="LPS-ASSEMBLY PROTEIN"/>
    <property type="match status" value="1"/>
</dbReference>
<evidence type="ECO:0000256" key="2">
    <source>
        <dbReference type="SAM" id="MobiDB-lite"/>
    </source>
</evidence>
<evidence type="ECO:0000313" key="5">
    <source>
        <dbReference type="EMBL" id="PXV70036.1"/>
    </source>
</evidence>
<dbReference type="Pfam" id="PF03968">
    <property type="entry name" value="LptD_N"/>
    <property type="match status" value="1"/>
</dbReference>
<reference evidence="6 8" key="1">
    <citation type="submission" date="2016-10" db="EMBL/GenBank/DDBJ databases">
        <authorList>
            <person name="Varghese N."/>
            <person name="Submissions S."/>
        </authorList>
    </citation>
    <scope>NUCLEOTIDE SEQUENCE [LARGE SCALE GENOMIC DNA]</scope>
    <source>
        <strain evidence="6 8">WG10</strain>
    </source>
</reference>
<sequence length="219" mass="25104">MNKKIFLILLIIFLIVPAGADAARELNGDQLDLQQTEAGQVIIAKNNVELIYDELRITAEDEAIYRRYNGEIEFRNNVEFFYRQYEGQSVELTGNLEQEIIHLIGEAQITGPISYIEADKIDFYQAENRIEVQGNVYLEYQDFWAEADQLTYYTERKFMHLEGNVKGERNGESFTADAADINQKTEEVKLQGQARVTLPRAEESESSTDENSEAAENDN</sequence>
<proteinExistence type="predicted"/>
<gene>
    <name evidence="5" type="ORF">C8C78_10128</name>
    <name evidence="6" type="ORF">SAMN04488597_102184</name>
</gene>
<dbReference type="RefSeq" id="WP_110300658.1">
    <property type="nucleotide sequence ID" value="NZ_FMYT01000002.1"/>
</dbReference>
<dbReference type="Proteomes" id="UP000324896">
    <property type="component" value="Unassembled WGS sequence"/>
</dbReference>
<dbReference type="EMBL" id="QICM01000001">
    <property type="protein sequence ID" value="PXV70036.1"/>
    <property type="molecule type" value="Genomic_DNA"/>
</dbReference>
<name>A0A1G6J5D8_9FIRM</name>
<reference evidence="5 7" key="2">
    <citation type="submission" date="2018-04" db="EMBL/GenBank/DDBJ databases">
        <title>Subsurface microbial communities from deep shales in Ohio and West Virginia, USA.</title>
        <authorList>
            <person name="Wrighton K."/>
        </authorList>
    </citation>
    <scope>NUCLEOTIDE SEQUENCE [LARGE SCALE GENOMIC DNA]</scope>
    <source>
        <strain evidence="5 7">MSL28</strain>
    </source>
</reference>
<keyword evidence="1" id="KW-0998">Cell outer membrane</keyword>
<evidence type="ECO:0000256" key="3">
    <source>
        <dbReference type="SAM" id="SignalP"/>
    </source>
</evidence>
<feature type="signal peptide" evidence="3">
    <location>
        <begin position="1"/>
        <end position="22"/>
    </location>
</feature>
<evidence type="ECO:0000256" key="1">
    <source>
        <dbReference type="ARBA" id="ARBA00023237"/>
    </source>
</evidence>
<dbReference type="GO" id="GO:1990351">
    <property type="term" value="C:transporter complex"/>
    <property type="evidence" value="ECO:0007669"/>
    <property type="project" value="TreeGrafter"/>
</dbReference>
<protein>
    <submittedName>
        <fullName evidence="6">OstA-like protein</fullName>
    </submittedName>
</protein>
<feature type="region of interest" description="Disordered" evidence="2">
    <location>
        <begin position="185"/>
        <end position="219"/>
    </location>
</feature>
<dbReference type="AlphaFoldDB" id="A0A1G6J5D8"/>
<evidence type="ECO:0000313" key="8">
    <source>
        <dbReference type="Proteomes" id="UP000324896"/>
    </source>
</evidence>
<dbReference type="InterPro" id="IPR050218">
    <property type="entry name" value="LptD"/>
</dbReference>
<dbReference type="InterPro" id="IPR005653">
    <property type="entry name" value="OstA-like_N"/>
</dbReference>
<dbReference type="Proteomes" id="UP000247389">
    <property type="component" value="Unassembled WGS sequence"/>
</dbReference>
<dbReference type="EMBL" id="FMYT01000002">
    <property type="protein sequence ID" value="SDC13857.1"/>
    <property type="molecule type" value="Genomic_DNA"/>
</dbReference>
<dbReference type="Gene3D" id="2.60.450.10">
    <property type="entry name" value="Lipopolysaccharide (LPS) transport protein A like domain"/>
    <property type="match status" value="2"/>
</dbReference>
<accession>A0A1G6J5D8</accession>
<evidence type="ECO:0000313" key="7">
    <source>
        <dbReference type="Proteomes" id="UP000247389"/>
    </source>
</evidence>
<feature type="compositionally biased region" description="Acidic residues" evidence="2">
    <location>
        <begin position="204"/>
        <end position="219"/>
    </location>
</feature>
<dbReference type="PANTHER" id="PTHR30189:SF1">
    <property type="entry name" value="LPS-ASSEMBLY PROTEIN LPTD"/>
    <property type="match status" value="1"/>
</dbReference>
<evidence type="ECO:0000313" key="6">
    <source>
        <dbReference type="EMBL" id="SDC13857.1"/>
    </source>
</evidence>
<keyword evidence="1" id="KW-0472">Membrane</keyword>
<feature type="chain" id="PRO_5033740355" evidence="3">
    <location>
        <begin position="23"/>
        <end position="219"/>
    </location>
</feature>
<organism evidence="6 8">
    <name type="scientific">Halanaerobium congolense</name>
    <dbReference type="NCBI Taxonomy" id="54121"/>
    <lineage>
        <taxon>Bacteria</taxon>
        <taxon>Bacillati</taxon>
        <taxon>Bacillota</taxon>
        <taxon>Clostridia</taxon>
        <taxon>Halanaerobiales</taxon>
        <taxon>Halanaerobiaceae</taxon>
        <taxon>Halanaerobium</taxon>
    </lineage>
</organism>
<feature type="domain" description="Organic solvent tolerance-like N-terminal" evidence="4">
    <location>
        <begin position="26"/>
        <end position="127"/>
    </location>
</feature>